<evidence type="ECO:0000256" key="1">
    <source>
        <dbReference type="SAM" id="MobiDB-lite"/>
    </source>
</evidence>
<dbReference type="EMBL" id="CP030941">
    <property type="protein sequence ID" value="UUP19508.1"/>
    <property type="molecule type" value="Genomic_DNA"/>
</dbReference>
<sequence>MKTTVKVDGLRELEKALAELPKATGKNVLRRTGRKALEPMRDDARAKAPKEEGHLEGSINIGTKLTRRQAKLHRKMFKNDKAAVELFMGPNDPAAVPQEFGWEDGQAQPYMRPAWDANKSGALDIIKNEMWAEIEKAAKRLARKAAKAKG</sequence>
<name>A0ABY5MNE1_9HYPH</name>
<feature type="region of interest" description="Disordered" evidence="1">
    <location>
        <begin position="32"/>
        <end position="59"/>
    </location>
</feature>
<protein>
    <recommendedName>
        <fullName evidence="4">HK97 gp10 family phage protein</fullName>
    </recommendedName>
</protein>
<keyword evidence="3" id="KW-1185">Reference proteome</keyword>
<evidence type="ECO:0008006" key="4">
    <source>
        <dbReference type="Google" id="ProtNLM"/>
    </source>
</evidence>
<proteinExistence type="predicted"/>
<evidence type="ECO:0000313" key="2">
    <source>
        <dbReference type="EMBL" id="UUP19508.1"/>
    </source>
</evidence>
<evidence type="ECO:0000313" key="3">
    <source>
        <dbReference type="Proteomes" id="UP001342418"/>
    </source>
</evidence>
<dbReference type="RefSeq" id="WP_338531655.1">
    <property type="nucleotide sequence ID" value="NZ_CP030941.1"/>
</dbReference>
<reference evidence="2 3" key="1">
    <citation type="submission" date="2018-07" db="EMBL/GenBank/DDBJ databases">
        <title>Genome sequence of Nitratireductor thuwali#1536.</title>
        <authorList>
            <person name="Michoud G."/>
            <person name="Merlino G."/>
            <person name="Sefrji F.O."/>
            <person name="Daffonchio D."/>
        </authorList>
    </citation>
    <scope>NUCLEOTIDE SEQUENCE [LARGE SCALE GENOMIC DNA]</scope>
    <source>
        <strain evidence="3">Nit1536</strain>
    </source>
</reference>
<accession>A0ABY5MNE1</accession>
<organism evidence="2 3">
    <name type="scientific">Nitratireductor thuwali</name>
    <dbReference type="NCBI Taxonomy" id="2267699"/>
    <lineage>
        <taxon>Bacteria</taxon>
        <taxon>Pseudomonadati</taxon>
        <taxon>Pseudomonadota</taxon>
        <taxon>Alphaproteobacteria</taxon>
        <taxon>Hyphomicrobiales</taxon>
        <taxon>Phyllobacteriaceae</taxon>
        <taxon>Nitratireductor</taxon>
    </lineage>
</organism>
<dbReference type="Proteomes" id="UP001342418">
    <property type="component" value="Chromosome"/>
</dbReference>
<gene>
    <name evidence="2" type="ORF">NTH_04011</name>
</gene>
<feature type="compositionally biased region" description="Basic and acidic residues" evidence="1">
    <location>
        <begin position="35"/>
        <end position="55"/>
    </location>
</feature>
<dbReference type="NCBIfam" id="TIGR01725">
    <property type="entry name" value="phge_HK97_gp10"/>
    <property type="match status" value="1"/>
</dbReference>
<dbReference type="InterPro" id="IPR010064">
    <property type="entry name" value="HK97-gp10_tail"/>
</dbReference>